<organism evidence="2 3">
    <name type="scientific">Pseudomonas phage Phabio</name>
    <dbReference type="NCBI Taxonomy" id="2006668"/>
    <lineage>
        <taxon>Viruses</taxon>
        <taxon>Duplodnaviria</taxon>
        <taxon>Heunggongvirae</taxon>
        <taxon>Uroviricota</taxon>
        <taxon>Caudoviricetes</taxon>
        <taxon>Chimalliviridae</taxon>
        <taxon>Phabiovirus</taxon>
        <taxon>Phabiovirus phabio</taxon>
    </lineage>
</organism>
<protein>
    <submittedName>
        <fullName evidence="2">Uncharacterized protein</fullName>
    </submittedName>
</protein>
<accession>A0A1Y0SUA4</accession>
<keyword evidence="3" id="KW-1185">Reference proteome</keyword>
<dbReference type="Proteomes" id="UP000225448">
    <property type="component" value="Segment"/>
</dbReference>
<reference evidence="2 3" key="1">
    <citation type="submission" date="2017-05" db="EMBL/GenBank/DDBJ databases">
        <authorList>
            <person name="Song R."/>
            <person name="Chenine A.L."/>
            <person name="Ruprecht R.M."/>
        </authorList>
    </citation>
    <scope>NUCLEOTIDE SEQUENCE [LARGE SCALE GENOMIC DNA]</scope>
</reference>
<gene>
    <name evidence="2" type="ORF">PHABIO_289</name>
</gene>
<feature type="coiled-coil region" evidence="1">
    <location>
        <begin position="90"/>
        <end position="117"/>
    </location>
</feature>
<evidence type="ECO:0000313" key="3">
    <source>
        <dbReference type="Proteomes" id="UP000225448"/>
    </source>
</evidence>
<sequence>MFYRLKRWWYLRSMPIDELKSLNEIVVKSGRRVSYDLVHAVQVMKSLNTLLTHYLPKDTSGYEPDIIEFEERSHHWLSIFSLGDGGKNYRTKLGSHISELEREVKRLEKICEDHNIKHQDPNKIPF</sequence>
<keyword evidence="1" id="KW-0175">Coiled coil</keyword>
<evidence type="ECO:0000313" key="2">
    <source>
        <dbReference type="EMBL" id="ARV76920.1"/>
    </source>
</evidence>
<name>A0A1Y0SUA4_9CAUD</name>
<evidence type="ECO:0000256" key="1">
    <source>
        <dbReference type="SAM" id="Coils"/>
    </source>
</evidence>
<proteinExistence type="predicted"/>
<dbReference type="EMBL" id="MF042360">
    <property type="protein sequence ID" value="ARV76920.1"/>
    <property type="molecule type" value="Genomic_DNA"/>
</dbReference>